<accession>A0AAD4LK72</accession>
<organism evidence="1 2">
    <name type="scientific">Lactarius akahatsu</name>
    <dbReference type="NCBI Taxonomy" id="416441"/>
    <lineage>
        <taxon>Eukaryota</taxon>
        <taxon>Fungi</taxon>
        <taxon>Dikarya</taxon>
        <taxon>Basidiomycota</taxon>
        <taxon>Agaricomycotina</taxon>
        <taxon>Agaricomycetes</taxon>
        <taxon>Russulales</taxon>
        <taxon>Russulaceae</taxon>
        <taxon>Lactarius</taxon>
    </lineage>
</organism>
<dbReference type="EMBL" id="JAKELL010000016">
    <property type="protein sequence ID" value="KAH8994076.1"/>
    <property type="molecule type" value="Genomic_DNA"/>
</dbReference>
<sequence>MSLEVKRPETRNLRGPESINMNTSIITTKLVLSPIVPKYNGHDPYLNASTTVTVDGLDARSVRATVLHGAAACQIDFYDTFRAGADVVITVITVTADSCGASVPQSISTGGLARTR</sequence>
<keyword evidence="2" id="KW-1185">Reference proteome</keyword>
<evidence type="ECO:0000313" key="2">
    <source>
        <dbReference type="Proteomes" id="UP001201163"/>
    </source>
</evidence>
<dbReference type="Proteomes" id="UP001201163">
    <property type="component" value="Unassembled WGS sequence"/>
</dbReference>
<name>A0AAD4LK72_9AGAM</name>
<gene>
    <name evidence="1" type="ORF">EDB92DRAFT_2113617</name>
</gene>
<proteinExistence type="predicted"/>
<protein>
    <submittedName>
        <fullName evidence="1">Uncharacterized protein</fullName>
    </submittedName>
</protein>
<evidence type="ECO:0000313" key="1">
    <source>
        <dbReference type="EMBL" id="KAH8994076.1"/>
    </source>
</evidence>
<reference evidence="1" key="1">
    <citation type="submission" date="2022-01" db="EMBL/GenBank/DDBJ databases">
        <title>Comparative genomics reveals a dynamic genome evolution in the ectomycorrhizal milk-cap (Lactarius) mushrooms.</title>
        <authorList>
            <consortium name="DOE Joint Genome Institute"/>
            <person name="Lebreton A."/>
            <person name="Tang N."/>
            <person name="Kuo A."/>
            <person name="LaButti K."/>
            <person name="Drula E."/>
            <person name="Barry K."/>
            <person name="Clum A."/>
            <person name="Lipzen A."/>
            <person name="Mousain D."/>
            <person name="Ng V."/>
            <person name="Wang R."/>
            <person name="Wang X."/>
            <person name="Dai Y."/>
            <person name="Henrissat B."/>
            <person name="Grigoriev I.V."/>
            <person name="Guerin-Laguette A."/>
            <person name="Yu F."/>
            <person name="Martin F.M."/>
        </authorList>
    </citation>
    <scope>NUCLEOTIDE SEQUENCE</scope>
    <source>
        <strain evidence="1">QP</strain>
    </source>
</reference>
<comment type="caution">
    <text evidence="1">The sequence shown here is derived from an EMBL/GenBank/DDBJ whole genome shotgun (WGS) entry which is preliminary data.</text>
</comment>
<dbReference type="AlphaFoldDB" id="A0AAD4LK72"/>